<dbReference type="InterPro" id="IPR011042">
    <property type="entry name" value="6-blade_b-propeller_TolB-like"/>
</dbReference>
<protein>
    <recommendedName>
        <fullName evidence="3">NHL repeat containing protein</fullName>
    </recommendedName>
</protein>
<keyword evidence="2" id="KW-1185">Reference proteome</keyword>
<evidence type="ECO:0000313" key="2">
    <source>
        <dbReference type="Proteomes" id="UP000054422"/>
    </source>
</evidence>
<proteinExistence type="predicted"/>
<reference evidence="1 2" key="1">
    <citation type="submission" date="2014-05" db="EMBL/GenBank/DDBJ databases">
        <authorList>
            <person name="Rizzardi K."/>
            <person name="Winiecka-Krusnell J."/>
            <person name="Ramliden M."/>
            <person name="Alm E."/>
            <person name="Andersson S."/>
            <person name="Byfors S."/>
        </authorList>
    </citation>
    <scope>NUCLEOTIDE SEQUENCE [LARGE SCALE GENOMIC DNA]</scope>
    <source>
        <strain evidence="1 2">LEGN</strain>
    </source>
</reference>
<dbReference type="SUPFAM" id="SSF101898">
    <property type="entry name" value="NHL repeat"/>
    <property type="match status" value="1"/>
</dbReference>
<accession>A0A0A2ST03</accession>
<evidence type="ECO:0008006" key="3">
    <source>
        <dbReference type="Google" id="ProtNLM"/>
    </source>
</evidence>
<organism evidence="1 2">
    <name type="scientific">Legionella norrlandica</name>
    <dbReference type="NCBI Taxonomy" id="1498499"/>
    <lineage>
        <taxon>Bacteria</taxon>
        <taxon>Pseudomonadati</taxon>
        <taxon>Pseudomonadota</taxon>
        <taxon>Gammaproteobacteria</taxon>
        <taxon>Legionellales</taxon>
        <taxon>Legionellaceae</taxon>
        <taxon>Legionella</taxon>
    </lineage>
</organism>
<evidence type="ECO:0000313" key="1">
    <source>
        <dbReference type="EMBL" id="KGP62579.1"/>
    </source>
</evidence>
<dbReference type="Gene3D" id="2.120.10.30">
    <property type="entry name" value="TolB, C-terminal domain"/>
    <property type="match status" value="1"/>
</dbReference>
<name>A0A0A2ST03_9GAMM</name>
<sequence>PGVAASVSIYRLTGNGLQQIKNVPLGALLKAIAFDSIGHAWVVSTDISIPFYTDIKGNESDVLVGNSKVFQLDSNGNIINSYDGGGISGPWGLAIDGNDQVWIGNFEIENLPTKFSVSHLCGNQPATCPPGLNTGDPISPPIGYTLPSAGSQVLLANGQPLNGPNGPPSFEPLMRQTFVAIDAAGNVWVTNNWKPNPLAASTFNPGGDGVVAFVGMASPPQNTA</sequence>
<dbReference type="EMBL" id="JNCF01000055">
    <property type="protein sequence ID" value="KGP62579.1"/>
    <property type="molecule type" value="Genomic_DNA"/>
</dbReference>
<dbReference type="AlphaFoldDB" id="A0A0A2ST03"/>
<gene>
    <name evidence="1" type="ORF">EP47_01345</name>
</gene>
<feature type="non-terminal residue" evidence="1">
    <location>
        <position position="1"/>
    </location>
</feature>
<dbReference type="Proteomes" id="UP000054422">
    <property type="component" value="Unassembled WGS sequence"/>
</dbReference>
<dbReference type="STRING" id="1498499.EP47_01345"/>
<comment type="caution">
    <text evidence="1">The sequence shown here is derived from an EMBL/GenBank/DDBJ whole genome shotgun (WGS) entry which is preliminary data.</text>
</comment>